<keyword evidence="8 12" id="KW-0408">Iron</keyword>
<dbReference type="InterPro" id="IPR001199">
    <property type="entry name" value="Cyt_B5-like_heme/steroid-bd"/>
</dbReference>
<proteinExistence type="inferred from homology"/>
<evidence type="ECO:0000256" key="9">
    <source>
        <dbReference type="ARBA" id="ARBA00023098"/>
    </source>
</evidence>
<dbReference type="RefSeq" id="XP_643358.1">
    <property type="nucleotide sequence ID" value="XM_638266.1"/>
</dbReference>
<evidence type="ECO:0000256" key="5">
    <source>
        <dbReference type="ARBA" id="ARBA00022723"/>
    </source>
</evidence>
<keyword evidence="7" id="KW-0813">Transport</keyword>
<dbReference type="SMART" id="SM01117">
    <property type="entry name" value="Cyt-b5"/>
    <property type="match status" value="1"/>
</dbReference>
<dbReference type="PhylomeDB" id="Q75JN6"/>
<dbReference type="GO" id="GO:0046872">
    <property type="term" value="F:metal ion binding"/>
    <property type="evidence" value="ECO:0007669"/>
    <property type="project" value="UniProtKB-UniRule"/>
</dbReference>
<keyword evidence="16" id="KW-1185">Reference proteome</keyword>
<dbReference type="PANTHER" id="PTHR19359">
    <property type="entry name" value="CYTOCHROME B5"/>
    <property type="match status" value="1"/>
</dbReference>
<feature type="domain" description="Cytochrome b5 heme-binding" evidence="14">
    <location>
        <begin position="3"/>
        <end position="79"/>
    </location>
</feature>
<feature type="transmembrane region" description="Helical" evidence="12">
    <location>
        <begin position="111"/>
        <end position="129"/>
    </location>
</feature>
<keyword evidence="7" id="KW-0249">Electron transport</keyword>
<evidence type="ECO:0000259" key="14">
    <source>
        <dbReference type="PROSITE" id="PS50255"/>
    </source>
</evidence>
<dbReference type="FunFam" id="3.10.120.10:FF:000007">
    <property type="entry name" value="Sulfite oxidase, mitochondrial"/>
    <property type="match status" value="1"/>
</dbReference>
<dbReference type="PaxDb" id="44689-DDB0304725"/>
<dbReference type="PANTHER" id="PTHR19359:SF14">
    <property type="entry name" value="CYTOCHROME B5 A"/>
    <property type="match status" value="1"/>
</dbReference>
<evidence type="ECO:0000256" key="7">
    <source>
        <dbReference type="ARBA" id="ARBA00022982"/>
    </source>
</evidence>
<dbReference type="Pfam" id="PF00173">
    <property type="entry name" value="Cyt-b5"/>
    <property type="match status" value="1"/>
</dbReference>
<keyword evidence="12" id="KW-0812">Transmembrane</keyword>
<accession>Q75JN6</accession>
<dbReference type="InterPro" id="IPR018506">
    <property type="entry name" value="Cyt_B5_heme-BS"/>
</dbReference>
<dbReference type="Proteomes" id="UP000002195">
    <property type="component" value="Unassembled WGS sequence"/>
</dbReference>
<name>Q75JN6_DICDI</name>
<sequence length="133" mass="14653">MSEKTFTRQEVAKHCSLNSLWIIYNDDVFDVTNFVVEHPGGEEVLKGNGGKDATQEFDDVGHSASAIAKMQSLRIGRIEGAKPREEKKKEIKKTTTTTSAPKQQESAGLGLLKIPLIIIVLAIAAYFFMGDQQ</sequence>
<feature type="compositionally biased region" description="Basic and acidic residues" evidence="13">
    <location>
        <begin position="79"/>
        <end position="93"/>
    </location>
</feature>
<dbReference type="STRING" id="44689.Q75JN6"/>
<evidence type="ECO:0000256" key="10">
    <source>
        <dbReference type="ARBA" id="ARBA00023160"/>
    </source>
</evidence>
<evidence type="ECO:0000256" key="12">
    <source>
        <dbReference type="RuleBase" id="RU362121"/>
    </source>
</evidence>
<dbReference type="FunCoup" id="Q75JN6">
    <property type="interactions" value="10"/>
</dbReference>
<keyword evidence="4 12" id="KW-0349">Heme</keyword>
<dbReference type="SMR" id="Q75JN6"/>
<dbReference type="PRINTS" id="PR00363">
    <property type="entry name" value="CYTOCHROMEB5"/>
</dbReference>
<comment type="similarity">
    <text evidence="11 12">Belongs to the cytochrome b5 family.</text>
</comment>
<reference evidence="15 16" key="1">
    <citation type="journal article" date="2005" name="Nature">
        <title>The genome of the social amoeba Dictyostelium discoideum.</title>
        <authorList>
            <consortium name="The Dictyostelium discoideum Sequencing Consortium"/>
            <person name="Eichinger L."/>
            <person name="Pachebat J.A."/>
            <person name="Glockner G."/>
            <person name="Rajandream M.A."/>
            <person name="Sucgang R."/>
            <person name="Berriman M."/>
            <person name="Song J."/>
            <person name="Olsen R."/>
            <person name="Szafranski K."/>
            <person name="Xu Q."/>
            <person name="Tunggal B."/>
            <person name="Kummerfeld S."/>
            <person name="Madera M."/>
            <person name="Konfortov B.A."/>
            <person name="Rivero F."/>
            <person name="Bankier A.T."/>
            <person name="Lehmann R."/>
            <person name="Hamlin N."/>
            <person name="Davies R."/>
            <person name="Gaudet P."/>
            <person name="Fey P."/>
            <person name="Pilcher K."/>
            <person name="Chen G."/>
            <person name="Saunders D."/>
            <person name="Sodergren E."/>
            <person name="Davis P."/>
            <person name="Kerhornou A."/>
            <person name="Nie X."/>
            <person name="Hall N."/>
            <person name="Anjard C."/>
            <person name="Hemphill L."/>
            <person name="Bason N."/>
            <person name="Farbrother P."/>
            <person name="Desany B."/>
            <person name="Just E."/>
            <person name="Morio T."/>
            <person name="Rost R."/>
            <person name="Churcher C."/>
            <person name="Cooper J."/>
            <person name="Haydock S."/>
            <person name="van Driessche N."/>
            <person name="Cronin A."/>
            <person name="Goodhead I."/>
            <person name="Muzny D."/>
            <person name="Mourier T."/>
            <person name="Pain A."/>
            <person name="Lu M."/>
            <person name="Harper D."/>
            <person name="Lindsay R."/>
            <person name="Hauser H."/>
            <person name="James K."/>
            <person name="Quiles M."/>
            <person name="Madan Babu M."/>
            <person name="Saito T."/>
            <person name="Buchrieser C."/>
            <person name="Wardroper A."/>
            <person name="Felder M."/>
            <person name="Thangavelu M."/>
            <person name="Johnson D."/>
            <person name="Knights A."/>
            <person name="Loulseged H."/>
            <person name="Mungall K."/>
            <person name="Oliver K."/>
            <person name="Price C."/>
            <person name="Quail M.A."/>
            <person name="Urushihara H."/>
            <person name="Hernandez J."/>
            <person name="Rabbinowitsch E."/>
            <person name="Steffen D."/>
            <person name="Sanders M."/>
            <person name="Ma J."/>
            <person name="Kohara Y."/>
            <person name="Sharp S."/>
            <person name="Simmonds M."/>
            <person name="Spiegler S."/>
            <person name="Tivey A."/>
            <person name="Sugano S."/>
            <person name="White B."/>
            <person name="Walker D."/>
            <person name="Woodward J."/>
            <person name="Winckler T."/>
            <person name="Tanaka Y."/>
            <person name="Shaulsky G."/>
            <person name="Schleicher M."/>
            <person name="Weinstock G."/>
            <person name="Rosenthal A."/>
            <person name="Cox E.C."/>
            <person name="Chisholm R.L."/>
            <person name="Gibbs R."/>
            <person name="Loomis W.F."/>
            <person name="Platzer M."/>
            <person name="Kay R.R."/>
            <person name="Williams J."/>
            <person name="Dear P.H."/>
            <person name="Noegel A.A."/>
            <person name="Barrell B."/>
            <person name="Kuspa A."/>
        </authorList>
    </citation>
    <scope>NUCLEOTIDE SEQUENCE [LARGE SCALE GENOMIC DNA]</scope>
    <source>
        <strain evidence="15 16">AX4</strain>
    </source>
</reference>
<evidence type="ECO:0000313" key="16">
    <source>
        <dbReference type="Proteomes" id="UP000002195"/>
    </source>
</evidence>
<dbReference type="GO" id="GO:0022900">
    <property type="term" value="P:electron transport chain"/>
    <property type="evidence" value="ECO:0000305"/>
    <property type="project" value="dictyBase"/>
</dbReference>
<dbReference type="GO" id="GO:0009055">
    <property type="term" value="F:electron transfer activity"/>
    <property type="evidence" value="ECO:0000250"/>
    <property type="project" value="dictyBase"/>
</dbReference>
<dbReference type="Gene3D" id="3.10.120.10">
    <property type="entry name" value="Cytochrome b5-like heme/steroid binding domain"/>
    <property type="match status" value="1"/>
</dbReference>
<evidence type="ECO:0000256" key="11">
    <source>
        <dbReference type="ARBA" id="ARBA00038168"/>
    </source>
</evidence>
<keyword evidence="10" id="KW-0275">Fatty acid biosynthesis</keyword>
<dbReference type="InterPro" id="IPR036400">
    <property type="entry name" value="Cyt_B5-like_heme/steroid_sf"/>
</dbReference>
<organism evidence="15 16">
    <name type="scientific">Dictyostelium discoideum</name>
    <name type="common">Social amoeba</name>
    <dbReference type="NCBI Taxonomy" id="44689"/>
    <lineage>
        <taxon>Eukaryota</taxon>
        <taxon>Amoebozoa</taxon>
        <taxon>Evosea</taxon>
        <taxon>Eumycetozoa</taxon>
        <taxon>Dictyostelia</taxon>
        <taxon>Dictyosteliales</taxon>
        <taxon>Dictyosteliaceae</taxon>
        <taxon>Dictyostelium</taxon>
    </lineage>
</organism>
<evidence type="ECO:0000256" key="2">
    <source>
        <dbReference type="ARBA" id="ARBA00009295"/>
    </source>
</evidence>
<keyword evidence="3" id="KW-0444">Lipid biosynthesis</keyword>
<dbReference type="GO" id="GO:0016020">
    <property type="term" value="C:membrane"/>
    <property type="evidence" value="ECO:0000318"/>
    <property type="project" value="GO_Central"/>
</dbReference>
<dbReference type="SUPFAM" id="SSF55856">
    <property type="entry name" value="Cytochrome b5-like heme/steroid binding domain"/>
    <property type="match status" value="1"/>
</dbReference>
<dbReference type="PROSITE" id="PS50255">
    <property type="entry name" value="CYTOCHROME_B5_2"/>
    <property type="match status" value="1"/>
</dbReference>
<comment type="caution">
    <text evidence="15">The sequence shown here is derived from an EMBL/GenBank/DDBJ whole genome shotgun (WGS) entry which is preliminary data.</text>
</comment>
<evidence type="ECO:0000256" key="4">
    <source>
        <dbReference type="ARBA" id="ARBA00022617"/>
    </source>
</evidence>
<dbReference type="HOGENOM" id="CLU_102602_3_2_1"/>
<dbReference type="PROSITE" id="PS00191">
    <property type="entry name" value="CYTOCHROME_B5_1"/>
    <property type="match status" value="1"/>
</dbReference>
<evidence type="ECO:0000313" key="15">
    <source>
        <dbReference type="EMBL" id="EAL69316.1"/>
    </source>
</evidence>
<dbReference type="GeneID" id="8620408"/>
<dbReference type="EMBL" id="AAFI02000014">
    <property type="protein sequence ID" value="EAL69316.1"/>
    <property type="molecule type" value="Genomic_DNA"/>
</dbReference>
<keyword evidence="12" id="KW-0472">Membrane</keyword>
<dbReference type="GO" id="GO:0020037">
    <property type="term" value="F:heme binding"/>
    <property type="evidence" value="ECO:0000318"/>
    <property type="project" value="GO_Central"/>
</dbReference>
<dbReference type="VEuPathDB" id="AmoebaDB:DDB_G0276033"/>
<dbReference type="InterPro" id="IPR050668">
    <property type="entry name" value="Cytochrome_b5"/>
</dbReference>
<evidence type="ECO:0000256" key="6">
    <source>
        <dbReference type="ARBA" id="ARBA00022832"/>
    </source>
</evidence>
<keyword evidence="5 12" id="KW-0479">Metal-binding</keyword>
<keyword evidence="12" id="KW-1133">Transmembrane helix</keyword>
<dbReference type="dictyBase" id="DDB_G0276033">
    <property type="gene designation" value="cyb5A"/>
</dbReference>
<protein>
    <submittedName>
        <fullName evidence="15">Cytochrome b5 A</fullName>
    </submittedName>
</protein>
<dbReference type="GO" id="GO:0006633">
    <property type="term" value="P:fatty acid biosynthetic process"/>
    <property type="evidence" value="ECO:0007669"/>
    <property type="project" value="UniProtKB-KW"/>
</dbReference>
<feature type="region of interest" description="Disordered" evidence="13">
    <location>
        <begin position="79"/>
        <end position="104"/>
    </location>
</feature>
<keyword evidence="6" id="KW-0276">Fatty acid metabolism</keyword>
<keyword evidence="9" id="KW-0443">Lipid metabolism</keyword>
<evidence type="ECO:0000256" key="8">
    <source>
        <dbReference type="ARBA" id="ARBA00023004"/>
    </source>
</evidence>
<accession>Q552H3</accession>
<dbReference type="KEGG" id="ddi:DDB_G0276033"/>
<dbReference type="PRO" id="PR:Q75JN6"/>
<comment type="similarity">
    <text evidence="2">Belongs to the fatty acid desaturase type 1 family.</text>
</comment>
<dbReference type="OMA" id="KEFTMQD"/>
<evidence type="ECO:0000256" key="13">
    <source>
        <dbReference type="SAM" id="MobiDB-lite"/>
    </source>
</evidence>
<dbReference type="InParanoid" id="Q75JN6"/>
<dbReference type="AlphaFoldDB" id="Q75JN6"/>
<evidence type="ECO:0000256" key="3">
    <source>
        <dbReference type="ARBA" id="ARBA00022516"/>
    </source>
</evidence>
<gene>
    <name evidence="15" type="primary">cyb5A</name>
    <name evidence="15" type="ORF">DDB_G0276033</name>
</gene>
<dbReference type="eggNOG" id="KOG0537">
    <property type="taxonomic scope" value="Eukaryota"/>
</dbReference>
<evidence type="ECO:0000256" key="1">
    <source>
        <dbReference type="ARBA" id="ARBA00001962"/>
    </source>
</evidence>
<comment type="cofactor">
    <cofactor evidence="1">
        <name>Fe cation</name>
        <dbReference type="ChEBI" id="CHEBI:24875"/>
    </cofactor>
</comment>